<dbReference type="GO" id="GO:0022857">
    <property type="term" value="F:transmembrane transporter activity"/>
    <property type="evidence" value="ECO:0007669"/>
    <property type="project" value="InterPro"/>
</dbReference>
<gene>
    <name evidence="2" type="ORF">IAC58_04240</name>
</gene>
<dbReference type="InterPro" id="IPR024529">
    <property type="entry name" value="ECF_trnsprt_substrate-spec"/>
</dbReference>
<feature type="transmembrane region" description="Helical" evidence="1">
    <location>
        <begin position="89"/>
        <end position="106"/>
    </location>
</feature>
<accession>A0A9D9GWM6</accession>
<protein>
    <submittedName>
        <fullName evidence="2">ECF transporter S component</fullName>
    </submittedName>
</protein>
<reference evidence="2" key="2">
    <citation type="journal article" date="2021" name="PeerJ">
        <title>Extensive microbial diversity within the chicken gut microbiome revealed by metagenomics and culture.</title>
        <authorList>
            <person name="Gilroy R."/>
            <person name="Ravi A."/>
            <person name="Getino M."/>
            <person name="Pursley I."/>
            <person name="Horton D.L."/>
            <person name="Alikhan N.F."/>
            <person name="Baker D."/>
            <person name="Gharbi K."/>
            <person name="Hall N."/>
            <person name="Watson M."/>
            <person name="Adriaenssens E.M."/>
            <person name="Foster-Nyarko E."/>
            <person name="Jarju S."/>
            <person name="Secka A."/>
            <person name="Antonio M."/>
            <person name="Oren A."/>
            <person name="Chaudhuri R.R."/>
            <person name="La Ragione R."/>
            <person name="Hildebrand F."/>
            <person name="Pallen M.J."/>
        </authorList>
    </citation>
    <scope>NUCLEOTIDE SEQUENCE</scope>
    <source>
        <strain evidence="2">11159</strain>
    </source>
</reference>
<keyword evidence="1" id="KW-0812">Transmembrane</keyword>
<dbReference type="Proteomes" id="UP000823613">
    <property type="component" value="Unassembled WGS sequence"/>
</dbReference>
<comment type="caution">
    <text evidence="2">The sequence shown here is derived from an EMBL/GenBank/DDBJ whole genome shotgun (WGS) entry which is preliminary data.</text>
</comment>
<dbReference type="Pfam" id="PF12822">
    <property type="entry name" value="ECF_trnsprt"/>
    <property type="match status" value="1"/>
</dbReference>
<proteinExistence type="predicted"/>
<keyword evidence="1" id="KW-0472">Membrane</keyword>
<evidence type="ECO:0000313" key="2">
    <source>
        <dbReference type="EMBL" id="MBO8427746.1"/>
    </source>
</evidence>
<reference evidence="2" key="1">
    <citation type="submission" date="2020-10" db="EMBL/GenBank/DDBJ databases">
        <authorList>
            <person name="Gilroy R."/>
        </authorList>
    </citation>
    <scope>NUCLEOTIDE SEQUENCE</scope>
    <source>
        <strain evidence="2">11159</strain>
    </source>
</reference>
<name>A0A9D9GWM6_9BACL</name>
<feature type="transmembrane region" description="Helical" evidence="1">
    <location>
        <begin position="30"/>
        <end position="51"/>
    </location>
</feature>
<evidence type="ECO:0000256" key="1">
    <source>
        <dbReference type="SAM" id="Phobius"/>
    </source>
</evidence>
<feature type="transmembrane region" description="Helical" evidence="1">
    <location>
        <begin position="118"/>
        <end position="144"/>
    </location>
</feature>
<sequence length="227" mass="25131">MRNKIRMIAYDAILIAIIILFTFVDYLGYINLGVISFTTIHIIVLIGASLFGYKRGMIYGFIFGLSSLLKALSYPGTANYFFINPFVSILPRVLFGFLAGLTFDLFKKYFSQKTFNILVAPASGVLTFIHTLLTMLCLYLFGILDPFKISAALGLTPLIENGEIMTTLISFISIGSVCEIIAAALLTGGIYLIISKNFKIGLVSEGNFKRKNIETNKNVEKPNSMDN</sequence>
<feature type="transmembrane region" description="Helical" evidence="1">
    <location>
        <begin position="7"/>
        <end position="24"/>
    </location>
</feature>
<keyword evidence="1" id="KW-1133">Transmembrane helix</keyword>
<dbReference type="EMBL" id="JADIMY010000086">
    <property type="protein sequence ID" value="MBO8427746.1"/>
    <property type="molecule type" value="Genomic_DNA"/>
</dbReference>
<organism evidence="2 3">
    <name type="scientific">Candidatus Onthovivens merdipullorum</name>
    <dbReference type="NCBI Taxonomy" id="2840889"/>
    <lineage>
        <taxon>Bacteria</taxon>
        <taxon>Bacillati</taxon>
        <taxon>Bacillota</taxon>
        <taxon>Bacilli</taxon>
        <taxon>Bacillales</taxon>
        <taxon>Candidatus Onthovivens</taxon>
    </lineage>
</organism>
<evidence type="ECO:0000313" key="3">
    <source>
        <dbReference type="Proteomes" id="UP000823613"/>
    </source>
</evidence>
<feature type="transmembrane region" description="Helical" evidence="1">
    <location>
        <begin position="58"/>
        <end position="83"/>
    </location>
</feature>
<feature type="transmembrane region" description="Helical" evidence="1">
    <location>
        <begin position="164"/>
        <end position="194"/>
    </location>
</feature>
<dbReference type="Gene3D" id="1.10.1760.20">
    <property type="match status" value="1"/>
</dbReference>
<dbReference type="AlphaFoldDB" id="A0A9D9GWM6"/>